<dbReference type="InterPro" id="IPR036291">
    <property type="entry name" value="NAD(P)-bd_dom_sf"/>
</dbReference>
<comment type="caution">
    <text evidence="10">The sequence shown here is derived from an EMBL/GenBank/DDBJ whole genome shotgun (WGS) entry which is preliminary data.</text>
</comment>
<evidence type="ECO:0000256" key="1">
    <source>
        <dbReference type="ARBA" id="ARBA00000083"/>
    </source>
</evidence>
<dbReference type="AlphaFoldDB" id="A0A934Q609"/>
<dbReference type="Proteomes" id="UP000608530">
    <property type="component" value="Unassembled WGS sequence"/>
</dbReference>
<comment type="similarity">
    <text evidence="3 8">Belongs to the NAD(P)-dependent epimerase/dehydratase family.</text>
</comment>
<evidence type="ECO:0000256" key="6">
    <source>
        <dbReference type="ARBA" id="ARBA00023027"/>
    </source>
</evidence>
<evidence type="ECO:0000313" key="10">
    <source>
        <dbReference type="EMBL" id="MBK0417691.1"/>
    </source>
</evidence>
<reference evidence="10" key="1">
    <citation type="submission" date="2020-12" db="EMBL/GenBank/DDBJ databases">
        <title>Leucobacter sp. CAS1, isolated from Chromium sludge.</title>
        <authorList>
            <person name="Xu Z."/>
        </authorList>
    </citation>
    <scope>NUCLEOTIDE SEQUENCE</scope>
    <source>
        <strain evidence="10">CSA1</strain>
    </source>
</reference>
<dbReference type="Pfam" id="PF16363">
    <property type="entry name" value="GDP_Man_Dehyd"/>
    <property type="match status" value="1"/>
</dbReference>
<dbReference type="RefSeq" id="WP_200113002.1">
    <property type="nucleotide sequence ID" value="NZ_JAEHOH010000001.1"/>
</dbReference>
<keyword evidence="8" id="KW-0119">Carbohydrate metabolism</keyword>
<dbReference type="InterPro" id="IPR016040">
    <property type="entry name" value="NAD(P)-bd_dom"/>
</dbReference>
<dbReference type="NCBIfam" id="TIGR01179">
    <property type="entry name" value="galE"/>
    <property type="match status" value="1"/>
</dbReference>
<evidence type="ECO:0000259" key="9">
    <source>
        <dbReference type="Pfam" id="PF16363"/>
    </source>
</evidence>
<protein>
    <recommendedName>
        <fullName evidence="5 8">UDP-glucose 4-epimerase</fullName>
        <ecNumber evidence="4 8">5.1.3.2</ecNumber>
    </recommendedName>
</protein>
<dbReference type="CDD" id="cd05247">
    <property type="entry name" value="UDP_G4E_1_SDR_e"/>
    <property type="match status" value="1"/>
</dbReference>
<name>A0A934Q609_9MICO</name>
<dbReference type="FunFam" id="3.90.25.10:FF:000028">
    <property type="entry name" value="UDP-glucose 4-epimerase GalE"/>
    <property type="match status" value="1"/>
</dbReference>
<comment type="subunit">
    <text evidence="8">Homodimer.</text>
</comment>
<comment type="pathway">
    <text evidence="8">Carbohydrate metabolism; galactose metabolism.</text>
</comment>
<proteinExistence type="inferred from homology"/>
<dbReference type="PANTHER" id="PTHR43725:SF47">
    <property type="entry name" value="UDP-GLUCOSE 4-EPIMERASE"/>
    <property type="match status" value="1"/>
</dbReference>
<evidence type="ECO:0000256" key="8">
    <source>
        <dbReference type="RuleBase" id="RU366046"/>
    </source>
</evidence>
<accession>A0A934Q609</accession>
<evidence type="ECO:0000256" key="7">
    <source>
        <dbReference type="ARBA" id="ARBA00023235"/>
    </source>
</evidence>
<evidence type="ECO:0000256" key="2">
    <source>
        <dbReference type="ARBA" id="ARBA00001911"/>
    </source>
</evidence>
<dbReference type="GO" id="GO:0003978">
    <property type="term" value="F:UDP-glucose 4-epimerase activity"/>
    <property type="evidence" value="ECO:0007669"/>
    <property type="project" value="UniProtKB-UniRule"/>
</dbReference>
<comment type="cofactor">
    <cofactor evidence="2 8">
        <name>NAD(+)</name>
        <dbReference type="ChEBI" id="CHEBI:57540"/>
    </cofactor>
</comment>
<organism evidence="10 11">
    <name type="scientific">Leucobacter chromiisoli</name>
    <dbReference type="NCBI Taxonomy" id="2796471"/>
    <lineage>
        <taxon>Bacteria</taxon>
        <taxon>Bacillati</taxon>
        <taxon>Actinomycetota</taxon>
        <taxon>Actinomycetes</taxon>
        <taxon>Micrococcales</taxon>
        <taxon>Microbacteriaceae</taxon>
        <taxon>Leucobacter</taxon>
    </lineage>
</organism>
<sequence length="337" mass="35904">MRVLLTGGAGYIGSHTALVLLERGHEVVVLDDFSNSSTEAIRRVEELAGRGIPVVRADLADRAHAIAALDGVDFDAAIHLAGLKAVGESVEQPIRYYRVNLDSTLVLLELMRERGVTRLVFSSSATVYGDPAYLPQDEEHPVGVGLTNPYGWSKAMNEQIIRDAGAAWPELGAVLLRYFNPVGAHPSGRIGEDPAGVPNNLMPFIAQVAVGKRDRLSVFGDGYPTVDGTGVRDYIHVMDLAEGHVAALEHLSAGVTAYNLGSGVGSSVLEVVRAFEEASGRSVPYAIVPPRAGDVAEVVADPAKANAELGWRTTRGLAEACRDSWAWQSANPDGYRA</sequence>
<evidence type="ECO:0000256" key="4">
    <source>
        <dbReference type="ARBA" id="ARBA00013189"/>
    </source>
</evidence>
<comment type="catalytic activity">
    <reaction evidence="1 8">
        <text>UDP-alpha-D-glucose = UDP-alpha-D-galactose</text>
        <dbReference type="Rhea" id="RHEA:22168"/>
        <dbReference type="ChEBI" id="CHEBI:58885"/>
        <dbReference type="ChEBI" id="CHEBI:66914"/>
        <dbReference type="EC" id="5.1.3.2"/>
    </reaction>
</comment>
<evidence type="ECO:0000256" key="5">
    <source>
        <dbReference type="ARBA" id="ARBA00018569"/>
    </source>
</evidence>
<dbReference type="NCBIfam" id="NF007956">
    <property type="entry name" value="PRK10675.1"/>
    <property type="match status" value="1"/>
</dbReference>
<keyword evidence="6 8" id="KW-0520">NAD</keyword>
<dbReference type="EC" id="5.1.3.2" evidence="4 8"/>
<evidence type="ECO:0000256" key="3">
    <source>
        <dbReference type="ARBA" id="ARBA00007637"/>
    </source>
</evidence>
<dbReference type="SUPFAM" id="SSF51735">
    <property type="entry name" value="NAD(P)-binding Rossmann-fold domains"/>
    <property type="match status" value="1"/>
</dbReference>
<dbReference type="Gene3D" id="3.40.50.720">
    <property type="entry name" value="NAD(P)-binding Rossmann-like Domain"/>
    <property type="match status" value="1"/>
</dbReference>
<dbReference type="PANTHER" id="PTHR43725">
    <property type="entry name" value="UDP-GLUCOSE 4-EPIMERASE"/>
    <property type="match status" value="1"/>
</dbReference>
<feature type="domain" description="NAD(P)-binding" evidence="9">
    <location>
        <begin position="4"/>
        <end position="323"/>
    </location>
</feature>
<gene>
    <name evidence="10" type="primary">galE</name>
    <name evidence="10" type="ORF">JD276_01390</name>
</gene>
<dbReference type="EMBL" id="JAEHOH010000001">
    <property type="protein sequence ID" value="MBK0417691.1"/>
    <property type="molecule type" value="Genomic_DNA"/>
</dbReference>
<keyword evidence="11" id="KW-1185">Reference proteome</keyword>
<dbReference type="GO" id="GO:0006012">
    <property type="term" value="P:galactose metabolic process"/>
    <property type="evidence" value="ECO:0007669"/>
    <property type="project" value="InterPro"/>
</dbReference>
<evidence type="ECO:0000313" key="11">
    <source>
        <dbReference type="Proteomes" id="UP000608530"/>
    </source>
</evidence>
<dbReference type="InterPro" id="IPR005886">
    <property type="entry name" value="UDP_G4E"/>
</dbReference>
<keyword evidence="7 8" id="KW-0413">Isomerase</keyword>
<dbReference type="Gene3D" id="3.90.25.10">
    <property type="entry name" value="UDP-galactose 4-epimerase, domain 1"/>
    <property type="match status" value="1"/>
</dbReference>
<dbReference type="GO" id="GO:0005829">
    <property type="term" value="C:cytosol"/>
    <property type="evidence" value="ECO:0007669"/>
    <property type="project" value="TreeGrafter"/>
</dbReference>